<evidence type="ECO:0000256" key="1">
    <source>
        <dbReference type="SAM" id="MobiDB-lite"/>
    </source>
</evidence>
<organism evidence="2 3">
    <name type="scientific">Lophiostoma macrostomum CBS 122681</name>
    <dbReference type="NCBI Taxonomy" id="1314788"/>
    <lineage>
        <taxon>Eukaryota</taxon>
        <taxon>Fungi</taxon>
        <taxon>Dikarya</taxon>
        <taxon>Ascomycota</taxon>
        <taxon>Pezizomycotina</taxon>
        <taxon>Dothideomycetes</taxon>
        <taxon>Pleosporomycetidae</taxon>
        <taxon>Pleosporales</taxon>
        <taxon>Lophiostomataceae</taxon>
        <taxon>Lophiostoma</taxon>
    </lineage>
</organism>
<feature type="compositionally biased region" description="Polar residues" evidence="1">
    <location>
        <begin position="439"/>
        <end position="450"/>
    </location>
</feature>
<feature type="compositionally biased region" description="Basic and acidic residues" evidence="1">
    <location>
        <begin position="30"/>
        <end position="45"/>
    </location>
</feature>
<dbReference type="OrthoDB" id="3794585at2759"/>
<evidence type="ECO:0000313" key="3">
    <source>
        <dbReference type="Proteomes" id="UP000799324"/>
    </source>
</evidence>
<evidence type="ECO:0000313" key="2">
    <source>
        <dbReference type="EMBL" id="KAF2658754.1"/>
    </source>
</evidence>
<feature type="compositionally biased region" description="Low complexity" evidence="1">
    <location>
        <begin position="64"/>
        <end position="76"/>
    </location>
</feature>
<gene>
    <name evidence="2" type="ORF">K491DRAFT_713238</name>
</gene>
<dbReference type="Proteomes" id="UP000799324">
    <property type="component" value="Unassembled WGS sequence"/>
</dbReference>
<reference evidence="2" key="1">
    <citation type="journal article" date="2020" name="Stud. Mycol.">
        <title>101 Dothideomycetes genomes: a test case for predicting lifestyles and emergence of pathogens.</title>
        <authorList>
            <person name="Haridas S."/>
            <person name="Albert R."/>
            <person name="Binder M."/>
            <person name="Bloem J."/>
            <person name="Labutti K."/>
            <person name="Salamov A."/>
            <person name="Andreopoulos B."/>
            <person name="Baker S."/>
            <person name="Barry K."/>
            <person name="Bills G."/>
            <person name="Bluhm B."/>
            <person name="Cannon C."/>
            <person name="Castanera R."/>
            <person name="Culley D."/>
            <person name="Daum C."/>
            <person name="Ezra D."/>
            <person name="Gonzalez J."/>
            <person name="Henrissat B."/>
            <person name="Kuo A."/>
            <person name="Liang C."/>
            <person name="Lipzen A."/>
            <person name="Lutzoni F."/>
            <person name="Magnuson J."/>
            <person name="Mondo S."/>
            <person name="Nolan M."/>
            <person name="Ohm R."/>
            <person name="Pangilinan J."/>
            <person name="Park H.-J."/>
            <person name="Ramirez L."/>
            <person name="Alfaro M."/>
            <person name="Sun H."/>
            <person name="Tritt A."/>
            <person name="Yoshinaga Y."/>
            <person name="Zwiers L.-H."/>
            <person name="Turgeon B."/>
            <person name="Goodwin S."/>
            <person name="Spatafora J."/>
            <person name="Crous P."/>
            <person name="Grigoriev I."/>
        </authorList>
    </citation>
    <scope>NUCLEOTIDE SEQUENCE</scope>
    <source>
        <strain evidence="2">CBS 122681</strain>
    </source>
</reference>
<feature type="compositionally biased region" description="Polar residues" evidence="1">
    <location>
        <begin position="114"/>
        <end position="146"/>
    </location>
</feature>
<feature type="compositionally biased region" description="Low complexity" evidence="1">
    <location>
        <begin position="408"/>
        <end position="422"/>
    </location>
</feature>
<accession>A0A6A6TJI3</accession>
<sequence>MGQDENFCGDRLRLAAFLRVVDSVPERPSRFRRRLPEGGNEHETGHGNITAGPSSIEMLALGQSPSSRSSPTARTTTGERQTDDSLHTPVSATDDAAIPQDDDPVQDEPFSIPKAQSTTTNSHGSESTTLQSSSKGVVVYTSSATKTDPRGKAASGTRKRRLPVNELPLVRTTTEDGLPDRSEDDAQVERCITEEDPIEETAEPFLGRTQQLVSRGASTPKLPTRRPQRPLIKKAIAQDRKKKAKALTHAKSAQYCFDGFVGEELSIPSNPKRKVTVVSKERAVPAERHLPATIGGLCFASGLLPLPSDLQVTIRSDQLSEMRQNTSRLNGLPPLTTLDLNEIEIEIERDKSIAQAVRHAEPEQPMSKEEVALREAVMDVAIATQLSSVTAPSRKEESESSDEEASYDEQTLSDSESLGPLSSDDDDSTATDQQATSARRSLSPSVSLSETGGYYQQASHFLDNTMVDDGHEFWSQYGHTD</sequence>
<keyword evidence="3" id="KW-1185">Reference proteome</keyword>
<proteinExistence type="predicted"/>
<dbReference type="AlphaFoldDB" id="A0A6A6TJI3"/>
<feature type="region of interest" description="Disordered" evidence="1">
    <location>
        <begin position="388"/>
        <end position="450"/>
    </location>
</feature>
<protein>
    <submittedName>
        <fullName evidence="2">Uncharacterized protein</fullName>
    </submittedName>
</protein>
<feature type="region of interest" description="Disordered" evidence="1">
    <location>
        <begin position="30"/>
        <end position="162"/>
    </location>
</feature>
<dbReference type="EMBL" id="MU004312">
    <property type="protein sequence ID" value="KAF2658754.1"/>
    <property type="molecule type" value="Genomic_DNA"/>
</dbReference>
<name>A0A6A6TJI3_9PLEO</name>